<evidence type="ECO:0000313" key="3">
    <source>
        <dbReference type="Proteomes" id="UP000325273"/>
    </source>
</evidence>
<protein>
    <recommendedName>
        <fullName evidence="4">Secreted protein</fullName>
    </recommendedName>
</protein>
<feature type="chain" id="PRO_5022908957" description="Secreted protein" evidence="1">
    <location>
        <begin position="34"/>
        <end position="116"/>
    </location>
</feature>
<comment type="caution">
    <text evidence="2">The sequence shown here is derived from an EMBL/GenBank/DDBJ whole genome shotgun (WGS) entry which is preliminary data.</text>
</comment>
<name>A0A5B0GUB6_9BURK</name>
<evidence type="ECO:0000313" key="2">
    <source>
        <dbReference type="EMBL" id="KAA1006489.1"/>
    </source>
</evidence>
<dbReference type="Proteomes" id="UP000325273">
    <property type="component" value="Unassembled WGS sequence"/>
</dbReference>
<sequence>MSCVRSQQSPQSLLAAAIAAVLTTVCVASNAFATPDSARRPVIIDSHGGINNGQSGSVVQTGPLSWEPIVGAQPIAAPTELAPESSPPVMVAPYIQLPVGGGSPPWPQPRPTPLPQ</sequence>
<feature type="signal peptide" evidence="1">
    <location>
        <begin position="1"/>
        <end position="33"/>
    </location>
</feature>
<dbReference type="AlphaFoldDB" id="A0A5B0GUB6"/>
<gene>
    <name evidence="2" type="ORF">FVF58_25880</name>
</gene>
<proteinExistence type="predicted"/>
<reference evidence="2 3" key="1">
    <citation type="submission" date="2019-08" db="EMBL/GenBank/DDBJ databases">
        <title>Paraburkholderia sp. DCY113.</title>
        <authorList>
            <person name="Kang J."/>
        </authorList>
    </citation>
    <scope>NUCLEOTIDE SEQUENCE [LARGE SCALE GENOMIC DNA]</scope>
    <source>
        <strain evidence="2 3">DCY113</strain>
    </source>
</reference>
<dbReference type="EMBL" id="VTUZ01000019">
    <property type="protein sequence ID" value="KAA1006489.1"/>
    <property type="molecule type" value="Genomic_DNA"/>
</dbReference>
<keyword evidence="3" id="KW-1185">Reference proteome</keyword>
<organism evidence="2 3">
    <name type="scientific">Paraburkholderia panacisoli</name>
    <dbReference type="NCBI Taxonomy" id="2603818"/>
    <lineage>
        <taxon>Bacteria</taxon>
        <taxon>Pseudomonadati</taxon>
        <taxon>Pseudomonadota</taxon>
        <taxon>Betaproteobacteria</taxon>
        <taxon>Burkholderiales</taxon>
        <taxon>Burkholderiaceae</taxon>
        <taxon>Paraburkholderia</taxon>
    </lineage>
</organism>
<keyword evidence="1" id="KW-0732">Signal</keyword>
<evidence type="ECO:0000256" key="1">
    <source>
        <dbReference type="SAM" id="SignalP"/>
    </source>
</evidence>
<evidence type="ECO:0008006" key="4">
    <source>
        <dbReference type="Google" id="ProtNLM"/>
    </source>
</evidence>
<accession>A0A5B0GUB6</accession>